<evidence type="ECO:0000256" key="10">
    <source>
        <dbReference type="SAM" id="MobiDB-lite"/>
    </source>
</evidence>
<dbReference type="PANTHER" id="PTHR43439">
    <property type="entry name" value="PHENYLACETATE-COENZYME A LIGASE"/>
    <property type="match status" value="1"/>
</dbReference>
<dbReference type="FunFam" id="3.40.50.12780:FF:000016">
    <property type="entry name" value="Phenylacetate-coenzyme A ligase"/>
    <property type="match status" value="1"/>
</dbReference>
<dbReference type="Pfam" id="PF00501">
    <property type="entry name" value="AMP-binding"/>
    <property type="match status" value="1"/>
</dbReference>
<dbReference type="EMBL" id="JACHNA010000001">
    <property type="protein sequence ID" value="MBB4736017.1"/>
    <property type="molecule type" value="Genomic_DNA"/>
</dbReference>
<accession>A0A7W7GPR7</accession>
<evidence type="ECO:0000256" key="8">
    <source>
        <dbReference type="ARBA" id="ARBA00075111"/>
    </source>
</evidence>
<dbReference type="InterPro" id="IPR042099">
    <property type="entry name" value="ANL_N_sf"/>
</dbReference>
<evidence type="ECO:0000256" key="9">
    <source>
        <dbReference type="PIRNR" id="PIRNR006444"/>
    </source>
</evidence>
<protein>
    <recommendedName>
        <fullName evidence="7 9">Phenylacetate-coenzyme A ligase</fullName>
        <ecNumber evidence="6 9">6.2.1.30</ecNumber>
    </recommendedName>
    <alternativeName>
        <fullName evidence="8 9">Phenylacetyl-CoA ligase</fullName>
    </alternativeName>
</protein>
<evidence type="ECO:0000256" key="4">
    <source>
        <dbReference type="ARBA" id="ARBA00060591"/>
    </source>
</evidence>
<dbReference type="PANTHER" id="PTHR43439:SF1">
    <property type="entry name" value="PHENYLACETATE-COENZYME A LIGASE"/>
    <property type="match status" value="1"/>
</dbReference>
<dbReference type="PIRSF" id="PIRSF006444">
    <property type="entry name" value="PaaK"/>
    <property type="match status" value="1"/>
</dbReference>
<dbReference type="AlphaFoldDB" id="A0A7W7GPR7"/>
<evidence type="ECO:0000256" key="5">
    <source>
        <dbReference type="ARBA" id="ARBA00061566"/>
    </source>
</evidence>
<dbReference type="SUPFAM" id="SSF56801">
    <property type="entry name" value="Acetyl-CoA synthetase-like"/>
    <property type="match status" value="1"/>
</dbReference>
<dbReference type="InterPro" id="IPR051414">
    <property type="entry name" value="Adenylate-forming_Reductase"/>
</dbReference>
<keyword evidence="14" id="KW-1185">Reference proteome</keyword>
<dbReference type="InterPro" id="IPR045851">
    <property type="entry name" value="AMP-bd_C_sf"/>
</dbReference>
<dbReference type="Gene3D" id="3.30.300.30">
    <property type="match status" value="1"/>
</dbReference>
<dbReference type="Pfam" id="PF14535">
    <property type="entry name" value="AMP-binding_C_2"/>
    <property type="match status" value="1"/>
</dbReference>
<comment type="caution">
    <text evidence="13">The sequence shown here is derived from an EMBL/GenBank/DDBJ whole genome shotgun (WGS) entry which is preliminary data.</text>
</comment>
<comment type="function">
    <text evidence="9">Catalyzes the activation of phenylacetic acid (PA) to phenylacetyl-CoA (PA-CoA).</text>
</comment>
<dbReference type="GO" id="GO:0000166">
    <property type="term" value="F:nucleotide binding"/>
    <property type="evidence" value="ECO:0007669"/>
    <property type="project" value="UniProtKB-KW"/>
</dbReference>
<evidence type="ECO:0000256" key="3">
    <source>
        <dbReference type="ARBA" id="ARBA00022741"/>
    </source>
</evidence>
<evidence type="ECO:0000313" key="13">
    <source>
        <dbReference type="EMBL" id="MBB4736017.1"/>
    </source>
</evidence>
<sequence>MIQASVPNPYSPTPLPADPVDRGRRDPEETMSRDQIESLQFERLRWTLHHAYENVPAYTEHFDAHGVHPSDFTELADLAKFPYTDKEFLRKNYPFKAFAATGPELRRIHASSGTTGQPTVVGYTDTDLDTWARLVARCFRASGIRPGDRVHNAYGYGLFTGGLGAHYGAERVGAAVIPMSGGQTEKQVQLIRDFEPSAILSTPTYLLTIADGFRKAGIGPKDTSLKTAVLGAEPWTEEMRREIEQTFGVDALDIYGLSEVMGPGVAGESVETKDGSHVWEDHFRPEIIDPFTDEVLETGRPGELVFTSLTKEALPIIRYRTHDLTRLLPGSTHPGHRRMGRITGRSDDMIILRGVNLFPSQIEELALQLPGLSPHFTLTITRPDRMDEMTVTIERRPEATMEQAQADGQALRGQIKTTIGSSCTVDVVEPDSLARSSGKLKRIYDERPKG</sequence>
<keyword evidence="3 9" id="KW-0547">Nucleotide-binding</keyword>
<organism evidence="13 14">
    <name type="scientific">Micrococcus cohnii</name>
    <dbReference type="NCBI Taxonomy" id="993416"/>
    <lineage>
        <taxon>Bacteria</taxon>
        <taxon>Bacillati</taxon>
        <taxon>Actinomycetota</taxon>
        <taxon>Actinomycetes</taxon>
        <taxon>Micrococcales</taxon>
        <taxon>Micrococcaceae</taxon>
        <taxon>Micrococcus</taxon>
    </lineage>
</organism>
<dbReference type="RefSeq" id="WP_184241603.1">
    <property type="nucleotide sequence ID" value="NZ_JACHNA010000001.1"/>
</dbReference>
<dbReference type="GO" id="GO:0047475">
    <property type="term" value="F:phenylacetate-CoA ligase activity"/>
    <property type="evidence" value="ECO:0007669"/>
    <property type="project" value="UniProtKB-EC"/>
</dbReference>
<comment type="subunit">
    <text evidence="1">Monomer.</text>
</comment>
<reference evidence="13 14" key="1">
    <citation type="submission" date="2020-08" db="EMBL/GenBank/DDBJ databases">
        <title>Sequencing the genomes of 1000 actinobacteria strains.</title>
        <authorList>
            <person name="Klenk H.-P."/>
        </authorList>
    </citation>
    <scope>NUCLEOTIDE SEQUENCE [LARGE SCALE GENOMIC DNA]</scope>
    <source>
        <strain evidence="13 14">DSM 23974</strain>
    </source>
</reference>
<dbReference type="GO" id="GO:0010124">
    <property type="term" value="P:phenylacetate catabolic process"/>
    <property type="evidence" value="ECO:0007669"/>
    <property type="project" value="UniProtKB-UniRule"/>
</dbReference>
<comment type="similarity">
    <text evidence="5 9">Belongs to the phenylacetyl-CoA ligase family.</text>
</comment>
<dbReference type="Proteomes" id="UP000540191">
    <property type="component" value="Unassembled WGS sequence"/>
</dbReference>
<dbReference type="InterPro" id="IPR028154">
    <property type="entry name" value="AMP-dep_Lig_C"/>
</dbReference>
<feature type="domain" description="AMP-dependent synthetase/ligase" evidence="11">
    <location>
        <begin position="111"/>
        <end position="306"/>
    </location>
</feature>
<evidence type="ECO:0000313" key="14">
    <source>
        <dbReference type="Proteomes" id="UP000540191"/>
    </source>
</evidence>
<evidence type="ECO:0000259" key="12">
    <source>
        <dbReference type="Pfam" id="PF14535"/>
    </source>
</evidence>
<evidence type="ECO:0000256" key="2">
    <source>
        <dbReference type="ARBA" id="ARBA00022598"/>
    </source>
</evidence>
<feature type="region of interest" description="Disordered" evidence="10">
    <location>
        <begin position="1"/>
        <end position="35"/>
    </location>
</feature>
<dbReference type="UniPathway" id="UPA00930"/>
<dbReference type="InterPro" id="IPR000873">
    <property type="entry name" value="AMP-dep_synth/lig_dom"/>
</dbReference>
<gene>
    <name evidence="13" type="ORF">HDA30_001525</name>
</gene>
<name>A0A7W7GPR7_9MICC</name>
<comment type="pathway">
    <text evidence="4 9">Aromatic compound metabolism; phenylacetate degradation.</text>
</comment>
<dbReference type="EC" id="6.2.1.30" evidence="6 9"/>
<evidence type="ECO:0000256" key="1">
    <source>
        <dbReference type="ARBA" id="ARBA00011245"/>
    </source>
</evidence>
<feature type="domain" description="AMP-dependent ligase C-terminal" evidence="12">
    <location>
        <begin position="354"/>
        <end position="447"/>
    </location>
</feature>
<feature type="compositionally biased region" description="Basic and acidic residues" evidence="10">
    <location>
        <begin position="19"/>
        <end position="35"/>
    </location>
</feature>
<evidence type="ECO:0000259" key="11">
    <source>
        <dbReference type="Pfam" id="PF00501"/>
    </source>
</evidence>
<dbReference type="Gene3D" id="3.40.50.12780">
    <property type="entry name" value="N-terminal domain of ligase-like"/>
    <property type="match status" value="1"/>
</dbReference>
<dbReference type="InterPro" id="IPR011880">
    <property type="entry name" value="PA_CoA_ligase"/>
</dbReference>
<comment type="catalytic activity">
    <reaction evidence="9">
        <text>2-phenylacetate + ATP + CoA = phenylacetyl-CoA + AMP + diphosphate</text>
        <dbReference type="Rhea" id="RHEA:20956"/>
        <dbReference type="ChEBI" id="CHEBI:18401"/>
        <dbReference type="ChEBI" id="CHEBI:30616"/>
        <dbReference type="ChEBI" id="CHEBI:33019"/>
        <dbReference type="ChEBI" id="CHEBI:57287"/>
        <dbReference type="ChEBI" id="CHEBI:57390"/>
        <dbReference type="ChEBI" id="CHEBI:456215"/>
        <dbReference type="EC" id="6.2.1.30"/>
    </reaction>
</comment>
<dbReference type="CDD" id="cd05913">
    <property type="entry name" value="PaaK"/>
    <property type="match status" value="1"/>
</dbReference>
<proteinExistence type="inferred from homology"/>
<keyword evidence="2 9" id="KW-0436">Ligase</keyword>
<evidence type="ECO:0000256" key="7">
    <source>
        <dbReference type="ARBA" id="ARBA00068695"/>
    </source>
</evidence>
<evidence type="ECO:0000256" key="6">
    <source>
        <dbReference type="ARBA" id="ARBA00066629"/>
    </source>
</evidence>